<dbReference type="InterPro" id="IPR008928">
    <property type="entry name" value="6-hairpin_glycosidase_sf"/>
</dbReference>
<protein>
    <submittedName>
        <fullName evidence="4">Endoglucanase</fullName>
        <ecNumber evidence="4">3.2.1.4</ecNumber>
    </submittedName>
</protein>
<dbReference type="Gene3D" id="1.50.10.10">
    <property type="match status" value="1"/>
</dbReference>
<name>A0A1W1D5I6_9ZZZZ</name>
<dbReference type="PRINTS" id="PR00735">
    <property type="entry name" value="GLHYDRLASE8"/>
</dbReference>
<proteinExistence type="inferred from homology"/>
<gene>
    <name evidence="4" type="ORF">MNB_SM-3-1112</name>
</gene>
<dbReference type="InterPro" id="IPR002037">
    <property type="entry name" value="Glyco_hydro_8"/>
</dbReference>
<dbReference type="EC" id="3.2.1.4" evidence="4"/>
<dbReference type="InterPro" id="IPR012341">
    <property type="entry name" value="6hp_glycosidase-like_sf"/>
</dbReference>
<organism evidence="4">
    <name type="scientific">hydrothermal vent metagenome</name>
    <dbReference type="NCBI Taxonomy" id="652676"/>
    <lineage>
        <taxon>unclassified sequences</taxon>
        <taxon>metagenomes</taxon>
        <taxon>ecological metagenomes</taxon>
    </lineage>
</organism>
<dbReference type="EMBL" id="FPHP01000045">
    <property type="protein sequence ID" value="SFV75676.1"/>
    <property type="molecule type" value="Genomic_DNA"/>
</dbReference>
<dbReference type="SUPFAM" id="SSF48208">
    <property type="entry name" value="Six-hairpin glycosidases"/>
    <property type="match status" value="1"/>
</dbReference>
<dbReference type="Pfam" id="PF01270">
    <property type="entry name" value="Glyco_hydro_8"/>
    <property type="match status" value="1"/>
</dbReference>
<dbReference type="GO" id="GO:0008810">
    <property type="term" value="F:cellulase activity"/>
    <property type="evidence" value="ECO:0007669"/>
    <property type="project" value="UniProtKB-EC"/>
</dbReference>
<evidence type="ECO:0000313" key="4">
    <source>
        <dbReference type="EMBL" id="SFV75676.1"/>
    </source>
</evidence>
<keyword evidence="2 4" id="KW-0378">Hydrolase</keyword>
<keyword evidence="3 4" id="KW-0326">Glycosidase</keyword>
<accession>A0A1W1D5I6</accession>
<evidence type="ECO:0000256" key="2">
    <source>
        <dbReference type="ARBA" id="ARBA00022801"/>
    </source>
</evidence>
<reference evidence="4" key="1">
    <citation type="submission" date="2016-10" db="EMBL/GenBank/DDBJ databases">
        <authorList>
            <person name="de Groot N.N."/>
        </authorList>
    </citation>
    <scope>NUCLEOTIDE SEQUENCE</scope>
</reference>
<dbReference type="GO" id="GO:0005975">
    <property type="term" value="P:carbohydrate metabolic process"/>
    <property type="evidence" value="ECO:0007669"/>
    <property type="project" value="InterPro"/>
</dbReference>
<evidence type="ECO:0000256" key="1">
    <source>
        <dbReference type="ARBA" id="ARBA00009209"/>
    </source>
</evidence>
<evidence type="ECO:0000256" key="3">
    <source>
        <dbReference type="ARBA" id="ARBA00023295"/>
    </source>
</evidence>
<comment type="similarity">
    <text evidence="1">Belongs to the glycosyl hydrolase 8 (cellulase D) family.</text>
</comment>
<dbReference type="AlphaFoldDB" id="A0A1W1D5I6"/>
<sequence>MKIVFILFVCSSFLFAHFQERVWEVYKDSFIKRDGRVVDYYNHITHTEGIGYTLYFAYKMDDEKTFQKVYQWYKKNMKYNKFHLPAWKWGKDKQKRCFCVLDTTSATDANLWIAYDLYKMYQKTHNILYKKDADALVRAIKKEQIIFIHKIPYLLPWEKNKIDKNNIKLNPSYMIFEIFQFLAKQTGDKVWLQLIQNAKTTLLRARFSALALNSDWVIYDTKQDRYILPDNSYFGYDAIRIPLNILRSDLSQQIKRKLLQPYKNYIKMMVGHPLGVVALQKGEISLYNLSFGHLAIYKKIAKFYKMDTTLFDNELKKRIPKEQKDYYSYALFFLSIL</sequence>